<keyword evidence="1" id="KW-0238">DNA-binding</keyword>
<dbReference type="SUPFAM" id="SSF51182">
    <property type="entry name" value="RmlC-like cupins"/>
    <property type="match status" value="1"/>
</dbReference>
<dbReference type="GO" id="GO:0003677">
    <property type="term" value="F:DNA binding"/>
    <property type="evidence" value="ECO:0007669"/>
    <property type="project" value="UniProtKB-KW"/>
</dbReference>
<dbReference type="InterPro" id="IPR001387">
    <property type="entry name" value="Cro/C1-type_HTH"/>
</dbReference>
<dbReference type="InterPro" id="IPR013096">
    <property type="entry name" value="Cupin_2"/>
</dbReference>
<dbReference type="CDD" id="cd00093">
    <property type="entry name" value="HTH_XRE"/>
    <property type="match status" value="1"/>
</dbReference>
<dbReference type="GO" id="GO:0005829">
    <property type="term" value="C:cytosol"/>
    <property type="evidence" value="ECO:0007669"/>
    <property type="project" value="TreeGrafter"/>
</dbReference>
<dbReference type="Gene3D" id="2.60.120.10">
    <property type="entry name" value="Jelly Rolls"/>
    <property type="match status" value="1"/>
</dbReference>
<dbReference type="InterPro" id="IPR014710">
    <property type="entry name" value="RmlC-like_jellyroll"/>
</dbReference>
<dbReference type="SUPFAM" id="SSF47413">
    <property type="entry name" value="lambda repressor-like DNA-binding domains"/>
    <property type="match status" value="1"/>
</dbReference>
<comment type="caution">
    <text evidence="4">The sequence shown here is derived from an EMBL/GenBank/DDBJ whole genome shotgun (WGS) entry which is preliminary data.</text>
</comment>
<evidence type="ECO:0000256" key="2">
    <source>
        <dbReference type="SAM" id="MobiDB-lite"/>
    </source>
</evidence>
<dbReference type="GO" id="GO:0003700">
    <property type="term" value="F:DNA-binding transcription factor activity"/>
    <property type="evidence" value="ECO:0007669"/>
    <property type="project" value="TreeGrafter"/>
</dbReference>
<protein>
    <submittedName>
        <fullName evidence="4">Helix-turn-helix transcriptional regulator</fullName>
    </submittedName>
</protein>
<gene>
    <name evidence="4" type="ORF">H4O11_06500</name>
</gene>
<dbReference type="Pfam" id="PF07883">
    <property type="entry name" value="Cupin_2"/>
    <property type="match status" value="1"/>
</dbReference>
<evidence type="ECO:0000313" key="5">
    <source>
        <dbReference type="Proteomes" id="UP000547058"/>
    </source>
</evidence>
<name>A0A7W3IGX9_9GAMM</name>
<proteinExistence type="predicted"/>
<dbReference type="PROSITE" id="PS50943">
    <property type="entry name" value="HTH_CROC1"/>
    <property type="match status" value="1"/>
</dbReference>
<evidence type="ECO:0000256" key="1">
    <source>
        <dbReference type="ARBA" id="ARBA00023125"/>
    </source>
</evidence>
<reference evidence="4 5" key="1">
    <citation type="submission" date="2020-08" db="EMBL/GenBank/DDBJ databases">
        <title>Stenotrophomonas tumulicola JCM 30961.</title>
        <authorList>
            <person name="Deng Y."/>
        </authorList>
    </citation>
    <scope>NUCLEOTIDE SEQUENCE [LARGE SCALE GENOMIC DNA]</scope>
    <source>
        <strain evidence="4 5">JCM 30961</strain>
    </source>
</reference>
<dbReference type="InterPro" id="IPR050807">
    <property type="entry name" value="TransReg_Diox_bact_type"/>
</dbReference>
<dbReference type="PANTHER" id="PTHR46797:SF20">
    <property type="entry name" value="BLR4304 PROTEIN"/>
    <property type="match status" value="1"/>
</dbReference>
<keyword evidence="5" id="KW-1185">Reference proteome</keyword>
<dbReference type="PANTHER" id="PTHR46797">
    <property type="entry name" value="HTH-TYPE TRANSCRIPTIONAL REGULATOR"/>
    <property type="match status" value="1"/>
</dbReference>
<organism evidence="4 5">
    <name type="scientific">Stenotrophomonas tumulicola</name>
    <dbReference type="NCBI Taxonomy" id="1685415"/>
    <lineage>
        <taxon>Bacteria</taxon>
        <taxon>Pseudomonadati</taxon>
        <taxon>Pseudomonadota</taxon>
        <taxon>Gammaproteobacteria</taxon>
        <taxon>Lysobacterales</taxon>
        <taxon>Lysobacteraceae</taxon>
        <taxon>Stenotrophomonas</taxon>
    </lineage>
</organism>
<dbReference type="SMART" id="SM00530">
    <property type="entry name" value="HTH_XRE"/>
    <property type="match status" value="1"/>
</dbReference>
<feature type="compositionally biased region" description="Basic residues" evidence="2">
    <location>
        <begin position="224"/>
        <end position="239"/>
    </location>
</feature>
<accession>A0A7W3IGX9</accession>
<dbReference type="Proteomes" id="UP000547058">
    <property type="component" value="Unassembled WGS sequence"/>
</dbReference>
<evidence type="ECO:0000259" key="3">
    <source>
        <dbReference type="PROSITE" id="PS50943"/>
    </source>
</evidence>
<dbReference type="AlphaFoldDB" id="A0A7W3IGX9"/>
<dbReference type="EMBL" id="JACGXS010000002">
    <property type="protein sequence ID" value="MBA8681458.1"/>
    <property type="molecule type" value="Genomic_DNA"/>
</dbReference>
<dbReference type="CDD" id="cd02209">
    <property type="entry name" value="cupin_XRE_C"/>
    <property type="match status" value="1"/>
</dbReference>
<dbReference type="InterPro" id="IPR011051">
    <property type="entry name" value="RmlC_Cupin_sf"/>
</dbReference>
<sequence length="239" mass="27043">MTPQHPTIGGLLRSLRARKGWTLKQMSEHAGIPLSTLSKVEHDRLTLTYDKLLQLAQRLQLRMSELFAEDADQVEPAVTARRSIGRIEDAIRVTTPNYDYFYLCPELRRKRMIPVLTRVRAKTIEEFGELVHHSGEEYIHVLEGRMEVHTEFYDPMVLEAGQSVYIDSNMGHAYIAAEGCDEVVLLGVCSSSDEHLMESLLTLHGDESATRQHGTRHLAAPKATVRKASRRKTTARAKP</sequence>
<dbReference type="Pfam" id="PF12844">
    <property type="entry name" value="HTH_19"/>
    <property type="match status" value="1"/>
</dbReference>
<feature type="domain" description="HTH cro/C1-type" evidence="3">
    <location>
        <begin position="12"/>
        <end position="66"/>
    </location>
</feature>
<evidence type="ECO:0000313" key="4">
    <source>
        <dbReference type="EMBL" id="MBA8681458.1"/>
    </source>
</evidence>
<dbReference type="InterPro" id="IPR010982">
    <property type="entry name" value="Lambda_DNA-bd_dom_sf"/>
</dbReference>
<feature type="region of interest" description="Disordered" evidence="2">
    <location>
        <begin position="207"/>
        <end position="239"/>
    </location>
</feature>
<dbReference type="Gene3D" id="1.10.260.40">
    <property type="entry name" value="lambda repressor-like DNA-binding domains"/>
    <property type="match status" value="1"/>
</dbReference>